<feature type="compositionally biased region" description="Basic and acidic residues" evidence="1">
    <location>
        <begin position="393"/>
        <end position="410"/>
    </location>
</feature>
<keyword evidence="3" id="KW-1185">Reference proteome</keyword>
<name>A0A1U7CRC3_9BACT</name>
<reference evidence="3" key="1">
    <citation type="submission" date="2016-12" db="EMBL/GenBank/DDBJ databases">
        <title>Comparative genomics of four Isosphaeraceae planctomycetes: a common pool of plasmids and glycoside hydrolase genes.</title>
        <authorList>
            <person name="Ivanova A."/>
        </authorList>
    </citation>
    <scope>NUCLEOTIDE SEQUENCE [LARGE SCALE GENOMIC DNA]</scope>
    <source>
        <strain evidence="3">PX4</strain>
    </source>
</reference>
<feature type="compositionally biased region" description="Low complexity" evidence="1">
    <location>
        <begin position="702"/>
        <end position="719"/>
    </location>
</feature>
<protein>
    <submittedName>
        <fullName evidence="2">Uncharacterized protein</fullName>
    </submittedName>
</protein>
<gene>
    <name evidence="2" type="ORF">BSF38_02960</name>
</gene>
<feature type="region of interest" description="Disordered" evidence="1">
    <location>
        <begin position="389"/>
        <end position="424"/>
    </location>
</feature>
<proteinExistence type="predicted"/>
<accession>A0A1U7CRC3</accession>
<feature type="compositionally biased region" description="Low complexity" evidence="1">
    <location>
        <begin position="412"/>
        <end position="424"/>
    </location>
</feature>
<dbReference type="STRING" id="1387353.BSF38_02960"/>
<dbReference type="PANTHER" id="PTHR48125">
    <property type="entry name" value="LP07818P1"/>
    <property type="match status" value="1"/>
</dbReference>
<organism evidence="2 3">
    <name type="scientific">Paludisphaera borealis</name>
    <dbReference type="NCBI Taxonomy" id="1387353"/>
    <lineage>
        <taxon>Bacteria</taxon>
        <taxon>Pseudomonadati</taxon>
        <taxon>Planctomycetota</taxon>
        <taxon>Planctomycetia</taxon>
        <taxon>Isosphaerales</taxon>
        <taxon>Isosphaeraceae</taxon>
        <taxon>Paludisphaera</taxon>
    </lineage>
</organism>
<dbReference type="KEGG" id="pbor:BSF38_02960"/>
<dbReference type="EMBL" id="CP019082">
    <property type="protein sequence ID" value="APW61446.1"/>
    <property type="molecule type" value="Genomic_DNA"/>
</dbReference>
<feature type="compositionally biased region" description="Pro residues" evidence="1">
    <location>
        <begin position="541"/>
        <end position="552"/>
    </location>
</feature>
<evidence type="ECO:0000313" key="2">
    <source>
        <dbReference type="EMBL" id="APW61446.1"/>
    </source>
</evidence>
<feature type="compositionally biased region" description="Pro residues" evidence="1">
    <location>
        <begin position="687"/>
        <end position="701"/>
    </location>
</feature>
<feature type="region of interest" description="Disordered" evidence="1">
    <location>
        <begin position="1058"/>
        <end position="1112"/>
    </location>
</feature>
<feature type="region of interest" description="Disordered" evidence="1">
    <location>
        <begin position="975"/>
        <end position="996"/>
    </location>
</feature>
<feature type="region of interest" description="Disordered" evidence="1">
    <location>
        <begin position="1290"/>
        <end position="1340"/>
    </location>
</feature>
<feature type="region of interest" description="Disordered" evidence="1">
    <location>
        <begin position="684"/>
        <end position="722"/>
    </location>
</feature>
<feature type="compositionally biased region" description="Polar residues" evidence="1">
    <location>
        <begin position="1062"/>
        <end position="1091"/>
    </location>
</feature>
<feature type="compositionally biased region" description="Low complexity" evidence="1">
    <location>
        <begin position="1102"/>
        <end position="1112"/>
    </location>
</feature>
<dbReference type="Proteomes" id="UP000186309">
    <property type="component" value="Chromosome"/>
</dbReference>
<sequence>MRKFIRARSRSSLDRRNRNSPTLRNGYFVFKTLFKLVTVFGLLVGFYQGYVRAFAFVINRLTADRHVEQTPFEYHEPLSKLQSYELARLNLGKDHWATKRDVPTHFNAGRGIYLFAGSIAPPEGEEGARTDGKQLVLKPVAIILKTQGGSSTKVITSDEARLDFNKRLGFDAKPGAEPLIIKHARLEGNVVIRDDRGTPNDSADDMVVSMPWIEYDADKLQVQTDSGILLVDRDMRVTAVGLDILLRPKSDPTRPSGRAATGFEGAKSAVLRKNVNIVFGDVGSTGVLPGAAKTKKSADGKVAAEVNVDARLAQNKKPAADEAVPLNIQCDGPMQIDLPNPPLPEKVGPPPPPAPTLVRFNRNVVVKRGKLTELPDQLNCDTLDLTLLPGEKPAAKPEDAQLAKAPKPEKPAAPQGAAVAGAGANGDAEEKSLFGGLALRRAKASGHAVWLQMPSQNNKILCIELIHSKDPLTGKNTTHLLGGSRQLMFVKEDVALDGPDKGKVQSVTHAWCADATLMDDGDMDRGTLVANGPGRVEIRPTPKPGDGPPRETPPAQTAVWQDQLWLQNEVGPDGTVVGKIVVLKGMPRVQDRLQGASLDAAQSIVVWLDSKPSTAPKTATTLDSREVVPAAYTVADAASKSPAPGGGMNIRRLLAVKDVHMVAPSQDLRARDRLDVDFEQAKITATPPTPAPASNPAPAPAAAPGSEVPAPAPAQSAAPAPKPLEPLMTALADRVQAKVIVGAKPPATSGKAASASPIPGGSNSSYEIRDVEMRGGVVLHQDPAPDKKKGTDASGEVLVLRNEASGKAVFDLYHHDPYSPKTQNVKPETMPPARVITEEMTIEANLIGVNQSTNKAWAYGAGKLTQLTDRGLMTDRSPDAPNQADAQAGDSKTLVVEKTKKRAGKVKAEKTKITITWADKMTFEGVAVDPLNRPAAKAVFYKNARAEMEDSVLYGGESITTYTDQPIPLAEFGKLTQKPKPAPTAANDEDLPAVEDEKPKPDLALLECKGNAVAITRKVDPDRPVLLSLQKLAANSLTYDRRSGGFVAPGPGMVYLYDRNNNDPTKSSKPSAAVNETATSRRTIQQTSFQSDGDDKIAVRNGGPAAAAAGRAADPKSLLPPLVLTQIKFNKEMRGRFGTGKQDDVTEQRWAEFFGGVETARCEVPSVLKDGLNYDHLPANAYFLTSETLRVITEPPPAGSERNAPSRNFLKAWDNATVVAKDTTLQADVITYDSLNDLIYANALEGRTVQAVQQTGLGQPGSPLTAKAVRMNPKTGAVDVADPANIQLIDHHTGERPKTVNMSDPEPGTKAGKLAKPKEPRKPPKRPTVNQIEKKGFTGR</sequence>
<evidence type="ECO:0000256" key="1">
    <source>
        <dbReference type="SAM" id="MobiDB-lite"/>
    </source>
</evidence>
<dbReference type="PANTHER" id="PTHR48125:SF10">
    <property type="entry name" value="OS12G0136300 PROTEIN"/>
    <property type="match status" value="1"/>
</dbReference>
<feature type="region of interest" description="Disordered" evidence="1">
    <location>
        <begin position="530"/>
        <end position="555"/>
    </location>
</feature>
<evidence type="ECO:0000313" key="3">
    <source>
        <dbReference type="Proteomes" id="UP000186309"/>
    </source>
</evidence>